<evidence type="ECO:0000313" key="1">
    <source>
        <dbReference type="EMBL" id="ROR42678.1"/>
    </source>
</evidence>
<evidence type="ECO:0000313" key="2">
    <source>
        <dbReference type="Proteomes" id="UP000267408"/>
    </source>
</evidence>
<dbReference type="Gene3D" id="1.25.40.10">
    <property type="entry name" value="Tetratricopeptide repeat domain"/>
    <property type="match status" value="1"/>
</dbReference>
<dbReference type="AlphaFoldDB" id="A0A8G1XB79"/>
<reference evidence="1 2" key="1">
    <citation type="submission" date="2018-11" db="EMBL/GenBank/DDBJ databases">
        <title>Sequencing the genomes of 1000 actinobacteria strains.</title>
        <authorList>
            <person name="Klenk H.-P."/>
        </authorList>
    </citation>
    <scope>NUCLEOTIDE SEQUENCE [LARGE SCALE GENOMIC DNA]</scope>
    <source>
        <strain evidence="1 2">DSM 44780</strain>
    </source>
</reference>
<accession>A0A8G1XB79</accession>
<dbReference type="Pfam" id="PF13424">
    <property type="entry name" value="TPR_12"/>
    <property type="match status" value="1"/>
</dbReference>
<comment type="caution">
    <text evidence="1">The sequence shown here is derived from an EMBL/GenBank/DDBJ whole genome shotgun (WGS) entry which is preliminary data.</text>
</comment>
<name>A0A8G1XB79_9ACTN</name>
<organism evidence="1 2">
    <name type="scientific">Kitasatospora cineracea</name>
    <dbReference type="NCBI Taxonomy" id="88074"/>
    <lineage>
        <taxon>Bacteria</taxon>
        <taxon>Bacillati</taxon>
        <taxon>Actinomycetota</taxon>
        <taxon>Actinomycetes</taxon>
        <taxon>Kitasatosporales</taxon>
        <taxon>Streptomycetaceae</taxon>
        <taxon>Kitasatospora</taxon>
    </lineage>
</organism>
<dbReference type="Proteomes" id="UP000267408">
    <property type="component" value="Unassembled WGS sequence"/>
</dbReference>
<dbReference type="EMBL" id="RJVJ01000001">
    <property type="protein sequence ID" value="ROR42678.1"/>
    <property type="molecule type" value="Genomic_DNA"/>
</dbReference>
<dbReference type="SUPFAM" id="SSF48452">
    <property type="entry name" value="TPR-like"/>
    <property type="match status" value="1"/>
</dbReference>
<proteinExistence type="predicted"/>
<protein>
    <submittedName>
        <fullName evidence="1">Tetratricopeptide repeat protein</fullName>
    </submittedName>
</protein>
<gene>
    <name evidence="1" type="ORF">EDD39_0803</name>
</gene>
<sequence>MLQHLIRQDADLRMVPTDRAELTTALQGLREELATSPGPDRIRVLTRWIGIAEMSLGNYAEAHTFLRRSLELAITSGNVRAVVATELNFGDAHRYAGDVETAETFYRNALDTARSKCPELLDFALQHFGKHLMERGDLMGARTHLQEALRLRIAKGNTELVESTQAALDRVDTLIGSAPASAPVVVAPGEWSREWTAWLQTRTTVSDPTRWHDDLTAVRSAVQSLAVHQRVQPRHLWDQPFPSELVAAMAAEAEQALAADGYRHNGKRNAAVGDAANRFAAQVDLAAIVARSTGLDVEQPHTGVYIGYTEGQFLDFHVDEAGFGEANLIICLARTRRPGTAKASTTVFISAAGYLECDLAAGSGVVFDGALTPHGRTPLGAGESVTLISLGFRTRDQAGRVLSDLPPVPA</sequence>
<dbReference type="InterPro" id="IPR011990">
    <property type="entry name" value="TPR-like_helical_dom_sf"/>
</dbReference>